<dbReference type="InterPro" id="IPR045340">
    <property type="entry name" value="DUF6533"/>
</dbReference>
<organism evidence="3">
    <name type="scientific">Dichomitus squalens</name>
    <dbReference type="NCBI Taxonomy" id="114155"/>
    <lineage>
        <taxon>Eukaryota</taxon>
        <taxon>Fungi</taxon>
        <taxon>Dikarya</taxon>
        <taxon>Basidiomycota</taxon>
        <taxon>Agaricomycotina</taxon>
        <taxon>Agaricomycetes</taxon>
        <taxon>Polyporales</taxon>
        <taxon>Polyporaceae</taxon>
        <taxon>Dichomitus</taxon>
    </lineage>
</organism>
<feature type="non-terminal residue" evidence="3">
    <location>
        <position position="1"/>
    </location>
</feature>
<proteinExistence type="predicted"/>
<accession>A0A4Q9M6X2</accession>
<evidence type="ECO:0000259" key="2">
    <source>
        <dbReference type="Pfam" id="PF20151"/>
    </source>
</evidence>
<dbReference type="AlphaFoldDB" id="A0A4Q9M6X2"/>
<evidence type="ECO:0000313" key="3">
    <source>
        <dbReference type="EMBL" id="TBU22649.1"/>
    </source>
</evidence>
<feature type="transmembrane region" description="Helical" evidence="1">
    <location>
        <begin position="191"/>
        <end position="214"/>
    </location>
</feature>
<gene>
    <name evidence="3" type="ORF">BD311DRAFT_675584</name>
</gene>
<sequence>VCSTVVFLYDSTITTGEEIRCFWGRKITGAAILLWLNKYMTALYLVWELASLYNQLYPCSCAISTGGVAAVEYLLPIVLAAFTAIRLYALKRSLTLCAVTTVLSLVPLGINFTRFGLGLTGENVLPFGCTEIDDVSIGLAQKFTIISRLCLIAADCLAIGATWFTLGLHYPTRRGGVLKGSISSVLLMDGTIYFLILAVLNSLHLALTLLSINVDALQPVSVVTVFTTPLSAVLISRFLLHLQTASLRAVGSIPSSQISSLHLDRSLVFEWVVGSLGASIAAEDYLKEDYDGDDGERADGPTQTFRE</sequence>
<feature type="transmembrane region" description="Helical" evidence="1">
    <location>
        <begin position="67"/>
        <end position="89"/>
    </location>
</feature>
<keyword evidence="1" id="KW-0812">Transmembrane</keyword>
<dbReference type="EMBL" id="ML143533">
    <property type="protein sequence ID" value="TBU22649.1"/>
    <property type="molecule type" value="Genomic_DNA"/>
</dbReference>
<feature type="transmembrane region" description="Helical" evidence="1">
    <location>
        <begin position="96"/>
        <end position="117"/>
    </location>
</feature>
<reference evidence="3" key="1">
    <citation type="submission" date="2019-01" db="EMBL/GenBank/DDBJ databases">
        <title>Draft genome sequences of three monokaryotic isolates of the white-rot basidiomycete fungus Dichomitus squalens.</title>
        <authorList>
            <consortium name="DOE Joint Genome Institute"/>
            <person name="Lopez S.C."/>
            <person name="Andreopoulos B."/>
            <person name="Pangilinan J."/>
            <person name="Lipzen A."/>
            <person name="Riley R."/>
            <person name="Ahrendt S."/>
            <person name="Ng V."/>
            <person name="Barry K."/>
            <person name="Daum C."/>
            <person name="Grigoriev I.V."/>
            <person name="Hilden K.S."/>
            <person name="Makela M.R."/>
            <person name="de Vries R.P."/>
        </authorList>
    </citation>
    <scope>NUCLEOTIDE SEQUENCE [LARGE SCALE GENOMIC DNA]</scope>
    <source>
        <strain evidence="3">OM18370.1</strain>
    </source>
</reference>
<feature type="domain" description="DUF6533" evidence="2">
    <location>
        <begin position="1"/>
        <end position="41"/>
    </location>
</feature>
<keyword evidence="1" id="KW-1133">Transmembrane helix</keyword>
<feature type="transmembrane region" description="Helical" evidence="1">
    <location>
        <begin position="220"/>
        <end position="240"/>
    </location>
</feature>
<feature type="transmembrane region" description="Helical" evidence="1">
    <location>
        <begin position="145"/>
        <end position="170"/>
    </location>
</feature>
<name>A0A4Q9M6X2_9APHY</name>
<evidence type="ECO:0000256" key="1">
    <source>
        <dbReference type="SAM" id="Phobius"/>
    </source>
</evidence>
<dbReference type="OrthoDB" id="2756573at2759"/>
<feature type="transmembrane region" description="Helical" evidence="1">
    <location>
        <begin position="27"/>
        <end position="47"/>
    </location>
</feature>
<protein>
    <recommendedName>
        <fullName evidence="2">DUF6533 domain-containing protein</fullName>
    </recommendedName>
</protein>
<keyword evidence="1" id="KW-0472">Membrane</keyword>
<dbReference type="Pfam" id="PF20151">
    <property type="entry name" value="DUF6533"/>
    <property type="match status" value="1"/>
</dbReference>
<dbReference type="Proteomes" id="UP000292957">
    <property type="component" value="Unassembled WGS sequence"/>
</dbReference>